<dbReference type="EMBL" id="MIHA01000007">
    <property type="protein sequence ID" value="ODQ90055.1"/>
    <property type="molecule type" value="Genomic_DNA"/>
</dbReference>
<dbReference type="OrthoDB" id="4196334at2"/>
<dbReference type="AlphaFoldDB" id="A0A1E3RJJ4"/>
<dbReference type="RefSeq" id="WP_069413725.1">
    <property type="nucleotide sequence ID" value="NZ_JACKUL010000022.1"/>
</dbReference>
<keyword evidence="1" id="KW-0732">Signal</keyword>
<organism evidence="2 3">
    <name type="scientific">Mycolicibacterium flavescens</name>
    <name type="common">Mycobacterium flavescens</name>
    <dbReference type="NCBI Taxonomy" id="1776"/>
    <lineage>
        <taxon>Bacteria</taxon>
        <taxon>Bacillati</taxon>
        <taxon>Actinomycetota</taxon>
        <taxon>Actinomycetes</taxon>
        <taxon>Mycobacteriales</taxon>
        <taxon>Mycobacteriaceae</taxon>
        <taxon>Mycolicibacterium</taxon>
    </lineage>
</organism>
<evidence type="ECO:0000313" key="2">
    <source>
        <dbReference type="EMBL" id="ODQ90055.1"/>
    </source>
</evidence>
<name>A0A1E3RJJ4_MYCFV</name>
<gene>
    <name evidence="2" type="ORF">BHQ18_11415</name>
</gene>
<proteinExistence type="predicted"/>
<accession>A0A1E3RJJ4</accession>
<dbReference type="Proteomes" id="UP000094053">
    <property type="component" value="Unassembled WGS sequence"/>
</dbReference>
<sequence>MRWLLAVALASVGLAVAPHPAGAAPGVCPPFCDTIPASAWPVSSSLPLYAEYAWPGLAGLAVSARSPRFVFEELCASPAVPADPRAYVVAERAEIGNGPGQWHLRSQVLHWRGPVGWSGPLARSVVQDATARLRSCQATAPLVSPSITTAGAEEMAAVISVGGQKVAHQYLLADPSSATVVELALWTDLPAQVPWPGAADAQVLDALAAPLCQAYLGSCR</sequence>
<protein>
    <submittedName>
        <fullName evidence="2">ATPase</fullName>
    </submittedName>
</protein>
<comment type="caution">
    <text evidence="2">The sequence shown here is derived from an EMBL/GenBank/DDBJ whole genome shotgun (WGS) entry which is preliminary data.</text>
</comment>
<evidence type="ECO:0000313" key="3">
    <source>
        <dbReference type="Proteomes" id="UP000094053"/>
    </source>
</evidence>
<feature type="chain" id="PRO_5009134964" evidence="1">
    <location>
        <begin position="24"/>
        <end position="220"/>
    </location>
</feature>
<feature type="signal peptide" evidence="1">
    <location>
        <begin position="1"/>
        <end position="23"/>
    </location>
</feature>
<evidence type="ECO:0000256" key="1">
    <source>
        <dbReference type="SAM" id="SignalP"/>
    </source>
</evidence>
<keyword evidence="3" id="KW-1185">Reference proteome</keyword>
<reference evidence="3" key="1">
    <citation type="submission" date="2016-09" db="EMBL/GenBank/DDBJ databases">
        <authorList>
            <person name="Greninger A.L."/>
            <person name="Jerome K.R."/>
            <person name="Mcnair B."/>
            <person name="Wallis C."/>
            <person name="Fang F."/>
        </authorList>
    </citation>
    <scope>NUCLEOTIDE SEQUENCE [LARGE SCALE GENOMIC DNA]</scope>
    <source>
        <strain evidence="3">M6</strain>
    </source>
</reference>
<dbReference type="STRING" id="1776.BHQ18_11415"/>